<organism evidence="1 2">
    <name type="scientific">Kibdelosporangium philippinense</name>
    <dbReference type="NCBI Taxonomy" id="211113"/>
    <lineage>
        <taxon>Bacteria</taxon>
        <taxon>Bacillati</taxon>
        <taxon>Actinomycetota</taxon>
        <taxon>Actinomycetes</taxon>
        <taxon>Pseudonocardiales</taxon>
        <taxon>Pseudonocardiaceae</taxon>
        <taxon>Kibdelosporangium</taxon>
    </lineage>
</organism>
<protein>
    <submittedName>
        <fullName evidence="1">Uncharacterized protein</fullName>
    </submittedName>
</protein>
<comment type="caution">
    <text evidence="1">The sequence shown here is derived from an EMBL/GenBank/DDBJ whole genome shotgun (WGS) entry which is preliminary data.</text>
</comment>
<dbReference type="EMBL" id="JAJVCN010000002">
    <property type="protein sequence ID" value="MCE7004976.1"/>
    <property type="molecule type" value="Genomic_DNA"/>
</dbReference>
<evidence type="ECO:0000313" key="2">
    <source>
        <dbReference type="Proteomes" id="UP001521150"/>
    </source>
</evidence>
<name>A0ABS8ZE64_9PSEU</name>
<accession>A0ABS8ZE64</accession>
<evidence type="ECO:0000313" key="1">
    <source>
        <dbReference type="EMBL" id="MCE7004976.1"/>
    </source>
</evidence>
<reference evidence="1 2" key="1">
    <citation type="submission" date="2021-12" db="EMBL/GenBank/DDBJ databases">
        <title>Genome sequence of Kibdelosporangium philippinense ATCC 49844.</title>
        <authorList>
            <person name="Fedorov E.A."/>
            <person name="Omeragic M."/>
            <person name="Shalygina K.F."/>
            <person name="Maclea K.S."/>
        </authorList>
    </citation>
    <scope>NUCLEOTIDE SEQUENCE [LARGE SCALE GENOMIC DNA]</scope>
    <source>
        <strain evidence="1 2">ATCC 49844</strain>
    </source>
</reference>
<dbReference type="Proteomes" id="UP001521150">
    <property type="component" value="Unassembled WGS sequence"/>
</dbReference>
<proteinExistence type="predicted"/>
<gene>
    <name evidence="1" type="ORF">LWC34_19400</name>
</gene>
<keyword evidence="2" id="KW-1185">Reference proteome</keyword>
<sequence>MAGSLVLAAPAATAQEGGGSWKNFSNSFSPQERGCGSISGDRFRLTCGSSSGDQRAERRYKEYCGGTHQFQGSFRINTMSGDKISLKQTFGPSDADFMLAVTSGRSLYSVRNGKKTLRPDKFATNGRTIRVNTVYSGGKHQIWINGGTPITIGGNGGCHYDKVGAYRTESGRAGIDVSWTGIHFYTR</sequence>